<gene>
    <name evidence="2" type="ORF">tinsulaeT_21110</name>
</gene>
<keyword evidence="3" id="KW-1185">Reference proteome</keyword>
<evidence type="ECO:0008006" key="4">
    <source>
        <dbReference type="Google" id="ProtNLM"/>
    </source>
</evidence>
<dbReference type="RefSeq" id="WP_284244640.1">
    <property type="nucleotide sequence ID" value="NZ_BSST01000001.1"/>
</dbReference>
<name>A0ABQ6GX72_9GAMM</name>
<accession>A0ABQ6GX72</accession>
<feature type="transmembrane region" description="Helical" evidence="1">
    <location>
        <begin position="7"/>
        <end position="25"/>
    </location>
</feature>
<proteinExistence type="predicted"/>
<reference evidence="2 3" key="1">
    <citation type="submission" date="2023-03" db="EMBL/GenBank/DDBJ databases">
        <title>Draft genome sequence of Thalassotalea insulae KCTC 62186T.</title>
        <authorList>
            <person name="Sawabe T."/>
        </authorList>
    </citation>
    <scope>NUCLEOTIDE SEQUENCE [LARGE SCALE GENOMIC DNA]</scope>
    <source>
        <strain evidence="2 3">KCTC 62186</strain>
    </source>
</reference>
<evidence type="ECO:0000256" key="1">
    <source>
        <dbReference type="SAM" id="Phobius"/>
    </source>
</evidence>
<keyword evidence="1" id="KW-1133">Transmembrane helix</keyword>
<dbReference type="Gene3D" id="2.60.40.2970">
    <property type="match status" value="1"/>
</dbReference>
<keyword evidence="1" id="KW-0812">Transmembrane</keyword>
<protein>
    <recommendedName>
        <fullName evidence="4">Protease</fullName>
    </recommendedName>
</protein>
<keyword evidence="1" id="KW-0472">Membrane</keyword>
<organism evidence="2 3">
    <name type="scientific">Thalassotalea insulae</name>
    <dbReference type="NCBI Taxonomy" id="2056778"/>
    <lineage>
        <taxon>Bacteria</taxon>
        <taxon>Pseudomonadati</taxon>
        <taxon>Pseudomonadota</taxon>
        <taxon>Gammaproteobacteria</taxon>
        <taxon>Alteromonadales</taxon>
        <taxon>Colwelliaceae</taxon>
        <taxon>Thalassotalea</taxon>
    </lineage>
</organism>
<comment type="caution">
    <text evidence="2">The sequence shown here is derived from an EMBL/GenBank/DDBJ whole genome shotgun (WGS) entry which is preliminary data.</text>
</comment>
<dbReference type="Proteomes" id="UP001157186">
    <property type="component" value="Unassembled WGS sequence"/>
</dbReference>
<evidence type="ECO:0000313" key="2">
    <source>
        <dbReference type="EMBL" id="GLX78771.1"/>
    </source>
</evidence>
<sequence>MFERFKAYWFTSLICILFFITFFAMSTTSHSILQCEISAEDRQQSTNGVTLSYILTNISAQPVKLLTWYTPLEGFMTDLFKIEDSQGHELAYQGPMVKRMTPSAEDYIVIEAQESVSINLNLQDAYPINVGSYQISLRPKMIQLQSAQRSLSAELCRNQTISINVK</sequence>
<dbReference type="EMBL" id="BSST01000001">
    <property type="protein sequence ID" value="GLX78771.1"/>
    <property type="molecule type" value="Genomic_DNA"/>
</dbReference>
<evidence type="ECO:0000313" key="3">
    <source>
        <dbReference type="Proteomes" id="UP001157186"/>
    </source>
</evidence>